<feature type="domain" description="Immunity MXAN-0049 protein" evidence="1">
    <location>
        <begin position="65"/>
        <end position="182"/>
    </location>
</feature>
<accession>F8CCT8</accession>
<dbReference type="HOGENOM" id="CLU_1413837_0_0_7"/>
<dbReference type="AlphaFoldDB" id="F8CCT8"/>
<dbReference type="EMBL" id="CP002830">
    <property type="protein sequence ID" value="AEI63445.1"/>
    <property type="molecule type" value="Genomic_DNA"/>
</dbReference>
<evidence type="ECO:0000313" key="3">
    <source>
        <dbReference type="Proteomes" id="UP000000488"/>
    </source>
</evidence>
<organism evidence="2 3">
    <name type="scientific">Myxococcus fulvus (strain ATCC BAA-855 / HW-1)</name>
    <dbReference type="NCBI Taxonomy" id="483219"/>
    <lineage>
        <taxon>Bacteria</taxon>
        <taxon>Pseudomonadati</taxon>
        <taxon>Myxococcota</taxon>
        <taxon>Myxococcia</taxon>
        <taxon>Myxococcales</taxon>
        <taxon>Cystobacterineae</taxon>
        <taxon>Myxococcaceae</taxon>
        <taxon>Myxococcus</taxon>
    </lineage>
</organism>
<gene>
    <name evidence="2" type="ordered locus">LILAB_07660</name>
</gene>
<proteinExistence type="predicted"/>
<evidence type="ECO:0000313" key="2">
    <source>
        <dbReference type="EMBL" id="AEI63445.1"/>
    </source>
</evidence>
<protein>
    <recommendedName>
        <fullName evidence="1">Immunity MXAN-0049 protein domain-containing protein</fullName>
    </recommendedName>
</protein>
<dbReference type="InterPro" id="IPR012433">
    <property type="entry name" value="Imm11"/>
</dbReference>
<sequence length="193" mass="21918">MQNEYCVLESAASNDYPMLSWDEYFVGLVRPKPVKPLGRPVKLRLGKPIPRNPIMADFHELPEPVFSPRMKNALEPLGLHGVQFIPADVLVKPDDVRPYWVMHVHNWIACIDRERSVVSLHEDGDVFGVQKLVLDERVLEAISLEQRLAFCLADTPSTHVFHQSLVEQVLALKPEGLRFISVSQWSDSAAFQP</sequence>
<reference evidence="2 3" key="1">
    <citation type="journal article" date="2011" name="J. Bacteriol.">
        <title>Genome sequence of the halotolerant marine bacterium Myxococcus fulvus HW-1.</title>
        <authorList>
            <person name="Li Z.F."/>
            <person name="Li X."/>
            <person name="Liu H."/>
            <person name="Liu X."/>
            <person name="Han K."/>
            <person name="Wu Z.H."/>
            <person name="Hu W."/>
            <person name="Li F.F."/>
            <person name="Li Y.Z."/>
        </authorList>
    </citation>
    <scope>NUCLEOTIDE SEQUENCE [LARGE SCALE GENOMIC DNA]</scope>
    <source>
        <strain evidence="3">ATCC BAA-855 / HW-1</strain>
    </source>
</reference>
<dbReference type="Proteomes" id="UP000000488">
    <property type="component" value="Chromosome"/>
</dbReference>
<evidence type="ECO:0000259" key="1">
    <source>
        <dbReference type="Pfam" id="PF07791"/>
    </source>
</evidence>
<dbReference type="KEGG" id="mfu:LILAB_07660"/>
<name>F8CCT8_MYXFH</name>
<dbReference type="Pfam" id="PF07791">
    <property type="entry name" value="Imm11"/>
    <property type="match status" value="1"/>
</dbReference>